<dbReference type="EC" id="3.4.21.89" evidence="4 7"/>
<accession>A0A162RFH5</accession>
<protein>
    <recommendedName>
        <fullName evidence="4 7">Signal peptidase I</fullName>
        <ecNumber evidence="4 7">3.4.21.89</ecNumber>
    </recommendedName>
</protein>
<keyword evidence="7" id="KW-0645">Protease</keyword>
<evidence type="ECO:0000256" key="3">
    <source>
        <dbReference type="ARBA" id="ARBA00009370"/>
    </source>
</evidence>
<feature type="active site" evidence="6">
    <location>
        <position position="91"/>
    </location>
</feature>
<dbReference type="RefSeq" id="WP_066628405.1">
    <property type="nucleotide sequence ID" value="NZ_FQXL01000033.1"/>
</dbReference>
<proteinExistence type="inferred from homology"/>
<dbReference type="InterPro" id="IPR000223">
    <property type="entry name" value="Pept_S26A_signal_pept_1"/>
</dbReference>
<dbReference type="PANTHER" id="PTHR43390:SF1">
    <property type="entry name" value="CHLOROPLAST PROCESSING PEPTIDASE"/>
    <property type="match status" value="1"/>
</dbReference>
<gene>
    <name evidence="9" type="primary">sipS_2</name>
    <name evidence="9" type="ORF">CLMAG_48340</name>
</gene>
<comment type="caution">
    <text evidence="9">The sequence shown here is derived from an EMBL/GenBank/DDBJ whole genome shotgun (WGS) entry which is preliminary data.</text>
</comment>
<keyword evidence="7" id="KW-0472">Membrane</keyword>
<comment type="similarity">
    <text evidence="3 7">Belongs to the peptidase S26 family.</text>
</comment>
<dbReference type="GO" id="GO:0004252">
    <property type="term" value="F:serine-type endopeptidase activity"/>
    <property type="evidence" value="ECO:0007669"/>
    <property type="project" value="InterPro"/>
</dbReference>
<evidence type="ECO:0000256" key="4">
    <source>
        <dbReference type="ARBA" id="ARBA00013208"/>
    </source>
</evidence>
<dbReference type="InterPro" id="IPR036286">
    <property type="entry name" value="LexA/Signal_pep-like_sf"/>
</dbReference>
<feature type="active site" evidence="6">
    <location>
        <position position="48"/>
    </location>
</feature>
<dbReference type="InterPro" id="IPR019758">
    <property type="entry name" value="Pept_S26A_signal_pept_1_CS"/>
</dbReference>
<dbReference type="PANTHER" id="PTHR43390">
    <property type="entry name" value="SIGNAL PEPTIDASE I"/>
    <property type="match status" value="1"/>
</dbReference>
<dbReference type="InterPro" id="IPR019533">
    <property type="entry name" value="Peptidase_S26"/>
</dbReference>
<dbReference type="GO" id="GO:0005886">
    <property type="term" value="C:plasma membrane"/>
    <property type="evidence" value="ECO:0007669"/>
    <property type="project" value="UniProtKB-SubCell"/>
</dbReference>
<evidence type="ECO:0000313" key="10">
    <source>
        <dbReference type="Proteomes" id="UP000076603"/>
    </source>
</evidence>
<evidence type="ECO:0000256" key="6">
    <source>
        <dbReference type="PIRSR" id="PIRSR600223-1"/>
    </source>
</evidence>
<keyword evidence="5 7" id="KW-0378">Hydrolase</keyword>
<dbReference type="GO" id="GO:0009003">
    <property type="term" value="F:signal peptidase activity"/>
    <property type="evidence" value="ECO:0007669"/>
    <property type="project" value="UniProtKB-EC"/>
</dbReference>
<dbReference type="AlphaFoldDB" id="A0A162RFH5"/>
<name>A0A162RFH5_9CLOT</name>
<keyword evidence="7" id="KW-0812">Transmembrane</keyword>
<evidence type="ECO:0000256" key="7">
    <source>
        <dbReference type="RuleBase" id="RU362042"/>
    </source>
</evidence>
<dbReference type="PROSITE" id="PS00761">
    <property type="entry name" value="SPASE_I_3"/>
    <property type="match status" value="1"/>
</dbReference>
<evidence type="ECO:0000259" key="8">
    <source>
        <dbReference type="Pfam" id="PF10502"/>
    </source>
</evidence>
<comment type="catalytic activity">
    <reaction evidence="1 7">
        <text>Cleavage of hydrophobic, N-terminal signal or leader sequences from secreted and periplasmic proteins.</text>
        <dbReference type="EC" id="3.4.21.89"/>
    </reaction>
</comment>
<keyword evidence="7" id="KW-1133">Transmembrane helix</keyword>
<dbReference type="GO" id="GO:0006465">
    <property type="term" value="P:signal peptide processing"/>
    <property type="evidence" value="ECO:0007669"/>
    <property type="project" value="InterPro"/>
</dbReference>
<dbReference type="Gene3D" id="2.10.109.10">
    <property type="entry name" value="Umud Fragment, subunit A"/>
    <property type="match status" value="1"/>
</dbReference>
<comment type="subcellular location">
    <subcellularLocation>
        <location evidence="2">Cell membrane</location>
        <topology evidence="2">Single-pass type II membrane protein</topology>
    </subcellularLocation>
    <subcellularLocation>
        <location evidence="7">Membrane</location>
        <topology evidence="7">Single-pass type II membrane protein</topology>
    </subcellularLocation>
</comment>
<sequence length="183" mass="20717">MNNNEEKSHKINILKEIKEYGISIVVALFLAFIFHSYVLARANVDGPSMQPTLHNNDVIFLEKLSVETNHIKRGEIIVFDSKNQNNDYYIKRVIGVEGDQVDIKDGKVYVNGNQIVENYLTPGTITEPITPKTAYKVGKDQIFVLGDNRSNSTDSRMLGCINVKDVKGHAVLRAYPFNQIRTF</sequence>
<reference evidence="9 10" key="1">
    <citation type="submission" date="2016-04" db="EMBL/GenBank/DDBJ databases">
        <title>Genome sequence of Clostridium magnum DSM 2767.</title>
        <authorList>
            <person name="Poehlein A."/>
            <person name="Uhlig R."/>
            <person name="Fischer R."/>
            <person name="Bahl H."/>
            <person name="Daniel R."/>
        </authorList>
    </citation>
    <scope>NUCLEOTIDE SEQUENCE [LARGE SCALE GENOMIC DNA]</scope>
    <source>
        <strain evidence="9 10">DSM 2767</strain>
    </source>
</reference>
<evidence type="ECO:0000256" key="1">
    <source>
        <dbReference type="ARBA" id="ARBA00000677"/>
    </source>
</evidence>
<dbReference type="Pfam" id="PF10502">
    <property type="entry name" value="Peptidase_S26"/>
    <property type="match status" value="1"/>
</dbReference>
<dbReference type="STRING" id="1121326.CLMAG_48340"/>
<organism evidence="9 10">
    <name type="scientific">Clostridium magnum DSM 2767</name>
    <dbReference type="NCBI Taxonomy" id="1121326"/>
    <lineage>
        <taxon>Bacteria</taxon>
        <taxon>Bacillati</taxon>
        <taxon>Bacillota</taxon>
        <taxon>Clostridia</taxon>
        <taxon>Eubacteriales</taxon>
        <taxon>Clostridiaceae</taxon>
        <taxon>Clostridium</taxon>
    </lineage>
</organism>
<evidence type="ECO:0000256" key="2">
    <source>
        <dbReference type="ARBA" id="ARBA00004401"/>
    </source>
</evidence>
<dbReference type="EMBL" id="LWAE01000007">
    <property type="protein sequence ID" value="KZL89824.1"/>
    <property type="molecule type" value="Genomic_DNA"/>
</dbReference>
<dbReference type="NCBIfam" id="TIGR02227">
    <property type="entry name" value="sigpep_I_bact"/>
    <property type="match status" value="1"/>
</dbReference>
<feature type="domain" description="Peptidase S26" evidence="8">
    <location>
        <begin position="18"/>
        <end position="173"/>
    </location>
</feature>
<evidence type="ECO:0000313" key="9">
    <source>
        <dbReference type="EMBL" id="KZL89824.1"/>
    </source>
</evidence>
<dbReference type="CDD" id="cd06530">
    <property type="entry name" value="S26_SPase_I"/>
    <property type="match status" value="1"/>
</dbReference>
<dbReference type="SUPFAM" id="SSF51306">
    <property type="entry name" value="LexA/Signal peptidase"/>
    <property type="match status" value="1"/>
</dbReference>
<evidence type="ECO:0000256" key="5">
    <source>
        <dbReference type="ARBA" id="ARBA00022801"/>
    </source>
</evidence>
<dbReference type="PATRIC" id="fig|1121326.3.peg.4895"/>
<dbReference type="Proteomes" id="UP000076603">
    <property type="component" value="Unassembled WGS sequence"/>
</dbReference>
<feature type="transmembrane region" description="Helical" evidence="7">
    <location>
        <begin position="20"/>
        <end position="40"/>
    </location>
</feature>
<keyword evidence="10" id="KW-1185">Reference proteome</keyword>
<dbReference type="OrthoDB" id="9802919at2"/>
<dbReference type="PRINTS" id="PR00727">
    <property type="entry name" value="LEADERPTASE"/>
</dbReference>